<dbReference type="Proteomes" id="UP000035721">
    <property type="component" value="Unassembled WGS sequence"/>
</dbReference>
<feature type="compositionally biased region" description="Low complexity" evidence="1">
    <location>
        <begin position="41"/>
        <end position="61"/>
    </location>
</feature>
<dbReference type="EMBL" id="CAJB01000098">
    <property type="protein sequence ID" value="CCH77331.1"/>
    <property type="molecule type" value="Genomic_DNA"/>
</dbReference>
<proteinExistence type="predicted"/>
<gene>
    <name evidence="2" type="ORF">BN12_1870002</name>
</gene>
<sequence>MKAISGADSMKLTGTRTTPIRAAANDRATNSQQLCERRASRSPLASPASATPASTTAASSAYVKRRPPPTRASLSGTREAVRWGRSPSACRRTRRTRSEDGAEAGLEGAVMASPCLGPTAADKGLSPHSTRGNDDIFSARAREVGVCRWVRGGRSGMVPRFHRIRPDRVVSRSGLGPVCAPIGRRPQ</sequence>
<protein>
    <submittedName>
        <fullName evidence="2">Uncharacterized protein</fullName>
    </submittedName>
</protein>
<evidence type="ECO:0000313" key="3">
    <source>
        <dbReference type="Proteomes" id="UP000035721"/>
    </source>
</evidence>
<reference evidence="2 3" key="1">
    <citation type="journal article" date="2013" name="ISME J.">
        <title>A metabolic model for members of the genus Tetrasphaera involved in enhanced biological phosphorus removal.</title>
        <authorList>
            <person name="Kristiansen R."/>
            <person name="Nguyen H.T.T."/>
            <person name="Saunders A.M."/>
            <person name="Nielsen J.L."/>
            <person name="Wimmer R."/>
            <person name="Le V.Q."/>
            <person name="McIlroy S.J."/>
            <person name="Petrovski S."/>
            <person name="Seviour R.J."/>
            <person name="Calteau A."/>
            <person name="Nielsen K.L."/>
            <person name="Nielsen P.H."/>
        </authorList>
    </citation>
    <scope>NUCLEOTIDE SEQUENCE [LARGE SCALE GENOMIC DNA]</scope>
    <source>
        <strain evidence="2 3">T1-X7</strain>
    </source>
</reference>
<organism evidence="2 3">
    <name type="scientific">Nostocoides japonicum T1-X7</name>
    <dbReference type="NCBI Taxonomy" id="1194083"/>
    <lineage>
        <taxon>Bacteria</taxon>
        <taxon>Bacillati</taxon>
        <taxon>Actinomycetota</taxon>
        <taxon>Actinomycetes</taxon>
        <taxon>Micrococcales</taxon>
        <taxon>Intrasporangiaceae</taxon>
        <taxon>Nostocoides</taxon>
    </lineage>
</organism>
<dbReference type="AlphaFoldDB" id="A0A077LUS2"/>
<evidence type="ECO:0000313" key="2">
    <source>
        <dbReference type="EMBL" id="CCH77331.1"/>
    </source>
</evidence>
<accession>A0A077LUS2</accession>
<comment type="caution">
    <text evidence="2">The sequence shown here is derived from an EMBL/GenBank/DDBJ whole genome shotgun (WGS) entry which is preliminary data.</text>
</comment>
<evidence type="ECO:0000256" key="1">
    <source>
        <dbReference type="SAM" id="MobiDB-lite"/>
    </source>
</evidence>
<name>A0A077LUS2_9MICO</name>
<keyword evidence="3" id="KW-1185">Reference proteome</keyword>
<feature type="region of interest" description="Disordered" evidence="1">
    <location>
        <begin position="1"/>
        <end position="102"/>
    </location>
</feature>